<dbReference type="AlphaFoldDB" id="A0A811GML2"/>
<name>A0A811GML2_9GAMM</name>
<feature type="region of interest" description="Disordered" evidence="1">
    <location>
        <begin position="15"/>
        <end position="56"/>
    </location>
</feature>
<feature type="compositionally biased region" description="Basic and acidic residues" evidence="1">
    <location>
        <begin position="15"/>
        <end position="25"/>
    </location>
</feature>
<proteinExistence type="predicted"/>
<evidence type="ECO:0000313" key="3">
    <source>
        <dbReference type="Proteomes" id="UP000489961"/>
    </source>
</evidence>
<dbReference type="RefSeq" id="WP_016167220.1">
    <property type="nucleotide sequence ID" value="NZ_CADDTS010000049.1"/>
</dbReference>
<dbReference type="Proteomes" id="UP000489961">
    <property type="component" value="Unassembled WGS sequence"/>
</dbReference>
<gene>
    <name evidence="2" type="ORF">SFB21_3128</name>
</gene>
<reference evidence="2 3" key="1">
    <citation type="submission" date="2020-02" db="EMBL/GenBank/DDBJ databases">
        <authorList>
            <person name="Chaudhuri R."/>
        </authorList>
    </citation>
    <scope>NUCLEOTIDE SEQUENCE [LARGE SCALE GENOMIC DNA]</scope>
    <source>
        <strain evidence="2">SFB21</strain>
    </source>
</reference>
<protein>
    <submittedName>
        <fullName evidence="2">Uncharacterized protein</fullName>
    </submittedName>
</protein>
<organism evidence="2 3">
    <name type="scientific">Acinetobacter bouvetii</name>
    <dbReference type="NCBI Taxonomy" id="202951"/>
    <lineage>
        <taxon>Bacteria</taxon>
        <taxon>Pseudomonadati</taxon>
        <taxon>Pseudomonadota</taxon>
        <taxon>Gammaproteobacteria</taxon>
        <taxon>Moraxellales</taxon>
        <taxon>Moraxellaceae</taxon>
        <taxon>Acinetobacter</taxon>
    </lineage>
</organism>
<evidence type="ECO:0000313" key="2">
    <source>
        <dbReference type="EMBL" id="CAB1222472.1"/>
    </source>
</evidence>
<comment type="caution">
    <text evidence="2">The sequence shown here is derived from an EMBL/GenBank/DDBJ whole genome shotgun (WGS) entry which is preliminary data.</text>
</comment>
<evidence type="ECO:0000256" key="1">
    <source>
        <dbReference type="SAM" id="MobiDB-lite"/>
    </source>
</evidence>
<accession>A0A811GML2</accession>
<feature type="compositionally biased region" description="Polar residues" evidence="1">
    <location>
        <begin position="28"/>
        <end position="46"/>
    </location>
</feature>
<dbReference type="EMBL" id="CADDTS010000049">
    <property type="protein sequence ID" value="CAB1222472.1"/>
    <property type="molecule type" value="Genomic_DNA"/>
</dbReference>
<sequence length="56" mass="6211">MPLHLAMALLSDERLDNTHQNKPRESNAVPQQSNVPKSSGNTTYVSTVRKHSKPKA</sequence>